<evidence type="ECO:0000313" key="2">
    <source>
        <dbReference type="EMBL" id="ADD96590.1"/>
    </source>
</evidence>
<name>D6PLI9_9ZZZZ</name>
<organism evidence="2">
    <name type="scientific">uncultured organism MedDCM-OCT-S11-C383</name>
    <dbReference type="NCBI Taxonomy" id="743662"/>
    <lineage>
        <taxon>unclassified sequences</taxon>
        <taxon>environmental samples</taxon>
    </lineage>
</organism>
<evidence type="ECO:0000256" key="1">
    <source>
        <dbReference type="SAM" id="MobiDB-lite"/>
    </source>
</evidence>
<proteinExistence type="predicted"/>
<reference evidence="2" key="1">
    <citation type="journal article" date="2010" name="ISME J.">
        <title>Metagenome of the Mediterranean deep chlorophyll maximum studied by direct and fosmid library 454 pyrosequencing.</title>
        <authorList>
            <person name="Ghai R."/>
            <person name="Martin-Cuadrado A.B."/>
            <person name="Molto A.G."/>
            <person name="Heredia I.G."/>
            <person name="Cabrera R."/>
            <person name="Martin J."/>
            <person name="Verdu M."/>
            <person name="Deschamps P."/>
            <person name="Moreira D."/>
            <person name="Lopez-Garcia P."/>
            <person name="Mira A."/>
            <person name="Rodriguez-Valera F."/>
        </authorList>
    </citation>
    <scope>NUCLEOTIDE SEQUENCE</scope>
</reference>
<dbReference type="EMBL" id="GU943149">
    <property type="protein sequence ID" value="ADD96590.1"/>
    <property type="molecule type" value="Genomic_DNA"/>
</dbReference>
<accession>D6PLI9</accession>
<sequence>MLVFGDDVQENIEENPTMKAGDPLIQEEGHDHKNASQHELGTDNMELLDFNPLTTPGNAEVQVATTPDGETYAYLAGWNDMHIVDVTDPMNTTVTGVYNDPNTQVLDVKYLEYNGREYIIQQNQLIDPGNSDPNIGQWSDPAQVSVTLIDVTDKTNPVWIDSWYDVDHPTGPHNLYTHMINGEWYMFVANPDYDNCNDAIGEACGGVTIAHLNLAGSAANNIIGVPGVGSGQTIIKVGEYEVAWETTMGGWIYIHDMTVQTWPGEDPNDPRHGRTFIYGSYWEAGLRIGDVTDVPHPTNSPEAYTIHATLCKAGQGNPIMCRWRAPEVGLWMDFLDLDGDGQPDSGPTGNENGGRVSYIHYAEPFPTMVDLSHVGYSDEPVHLVTAAVETLSTSVGVGILYLIDTTDYTMEDGQFKFKPKLIRDWEIPYAEDHCYGADCEAHSNEDEWLLFSPHNLDSAYFETDETTDQSHGGGWDGRLYISHYHAGLWVVDIETLVDPDNPDDRIAVHEEATVGYYLPHGEDGTPLDSSFYDFGWVPFLWAVEHHDGITYASCISTGLYLVQLDVDLPYRI</sequence>
<feature type="region of interest" description="Disordered" evidence="1">
    <location>
        <begin position="1"/>
        <end position="25"/>
    </location>
</feature>
<dbReference type="Pfam" id="PF08309">
    <property type="entry name" value="LVIVD"/>
    <property type="match status" value="1"/>
</dbReference>
<dbReference type="InterPro" id="IPR013211">
    <property type="entry name" value="LVIVD"/>
</dbReference>
<protein>
    <submittedName>
        <fullName evidence="2">Uncharacterized protein</fullName>
    </submittedName>
</protein>
<dbReference type="AlphaFoldDB" id="D6PLI9"/>